<organism evidence="2">
    <name type="scientific">marine sediment metagenome</name>
    <dbReference type="NCBI Taxonomy" id="412755"/>
    <lineage>
        <taxon>unclassified sequences</taxon>
        <taxon>metagenomes</taxon>
        <taxon>ecological metagenomes</taxon>
    </lineage>
</organism>
<feature type="domain" description="Calcineurin-like phosphoesterase" evidence="1">
    <location>
        <begin position="3"/>
        <end position="93"/>
    </location>
</feature>
<dbReference type="Gene3D" id="3.60.21.10">
    <property type="match status" value="1"/>
</dbReference>
<dbReference type="PANTHER" id="PTHR37844">
    <property type="entry name" value="SER/THR PROTEIN PHOSPHATASE SUPERFAMILY (AFU_ORTHOLOGUE AFUA_1G14840)"/>
    <property type="match status" value="1"/>
</dbReference>
<name>A0A0F9G531_9ZZZZ</name>
<comment type="caution">
    <text evidence="2">The sequence shown here is derived from an EMBL/GenBank/DDBJ whole genome shotgun (WGS) entry which is preliminary data.</text>
</comment>
<dbReference type="Pfam" id="PF00149">
    <property type="entry name" value="Metallophos"/>
    <property type="match status" value="1"/>
</dbReference>
<evidence type="ECO:0000313" key="2">
    <source>
        <dbReference type="EMBL" id="KKL58392.1"/>
    </source>
</evidence>
<dbReference type="PANTHER" id="PTHR37844:SF2">
    <property type="entry name" value="SER_THR PROTEIN PHOSPHATASE SUPERFAMILY (AFU_ORTHOLOGUE AFUA_1G14840)"/>
    <property type="match status" value="1"/>
</dbReference>
<protein>
    <recommendedName>
        <fullName evidence="1">Calcineurin-like phosphoesterase domain-containing protein</fullName>
    </recommendedName>
</protein>
<dbReference type="GO" id="GO:0016787">
    <property type="term" value="F:hydrolase activity"/>
    <property type="evidence" value="ECO:0007669"/>
    <property type="project" value="InterPro"/>
</dbReference>
<dbReference type="AlphaFoldDB" id="A0A0F9G531"/>
<dbReference type="InterPro" id="IPR004843">
    <property type="entry name" value="Calcineurin-like_PHP"/>
</dbReference>
<accession>A0A0F9G531</accession>
<proteinExistence type="predicted"/>
<dbReference type="SUPFAM" id="SSF56300">
    <property type="entry name" value="Metallo-dependent phosphatases"/>
    <property type="match status" value="1"/>
</dbReference>
<gene>
    <name evidence="2" type="ORF">LCGC14_2225840</name>
</gene>
<reference evidence="2" key="1">
    <citation type="journal article" date="2015" name="Nature">
        <title>Complex archaea that bridge the gap between prokaryotes and eukaryotes.</title>
        <authorList>
            <person name="Spang A."/>
            <person name="Saw J.H."/>
            <person name="Jorgensen S.L."/>
            <person name="Zaremba-Niedzwiedzka K."/>
            <person name="Martijn J."/>
            <person name="Lind A.E."/>
            <person name="van Eijk R."/>
            <person name="Schleper C."/>
            <person name="Guy L."/>
            <person name="Ettema T.J."/>
        </authorList>
    </citation>
    <scope>NUCLEOTIDE SEQUENCE</scope>
</reference>
<evidence type="ECO:0000259" key="1">
    <source>
        <dbReference type="Pfam" id="PF00149"/>
    </source>
</evidence>
<dbReference type="EMBL" id="LAZR01029842">
    <property type="protein sequence ID" value="KKL58392.1"/>
    <property type="molecule type" value="Genomic_DNA"/>
</dbReference>
<dbReference type="InterPro" id="IPR029052">
    <property type="entry name" value="Metallo-depent_PP-like"/>
</dbReference>
<sequence length="127" mass="14950">MQIEIVSDIHLTCDEDHGVNYLTSLIPEEETQVLVLAGDVGEFHWWLEAKQYLDIICDNYPHVLFVAGNHDYYGTTLPEGDERFRELDNLIENFHFVEREIFELDGVKFAGCSLWFKEDPKNFRYEC</sequence>